<evidence type="ECO:0000259" key="1">
    <source>
        <dbReference type="Pfam" id="PF13460"/>
    </source>
</evidence>
<dbReference type="Gene3D" id="3.40.50.720">
    <property type="entry name" value="NAD(P)-binding Rossmann-like Domain"/>
    <property type="match status" value="1"/>
</dbReference>
<dbReference type="PANTHER" id="PTHR15020:SF50">
    <property type="entry name" value="UPF0659 PROTEIN YMR090W"/>
    <property type="match status" value="1"/>
</dbReference>
<keyword evidence="3" id="KW-1185">Reference proteome</keyword>
<evidence type="ECO:0000313" key="2">
    <source>
        <dbReference type="EMBL" id="PPA70016.1"/>
    </source>
</evidence>
<dbReference type="PANTHER" id="PTHR15020">
    <property type="entry name" value="FLAVIN REDUCTASE-RELATED"/>
    <property type="match status" value="1"/>
</dbReference>
<comment type="caution">
    <text evidence="2">The sequence shown here is derived from an EMBL/GenBank/DDBJ whole genome shotgun (WGS) entry which is preliminary data.</text>
</comment>
<feature type="domain" description="NAD(P)-binding" evidence="1">
    <location>
        <begin position="7"/>
        <end position="189"/>
    </location>
</feature>
<organism evidence="2 3">
    <name type="scientific">Jeotgalibacillus proteolyticus</name>
    <dbReference type="NCBI Taxonomy" id="2082395"/>
    <lineage>
        <taxon>Bacteria</taxon>
        <taxon>Bacillati</taxon>
        <taxon>Bacillota</taxon>
        <taxon>Bacilli</taxon>
        <taxon>Bacillales</taxon>
        <taxon>Caryophanaceae</taxon>
        <taxon>Jeotgalibacillus</taxon>
    </lineage>
</organism>
<name>A0A2S5GAJ5_9BACL</name>
<dbReference type="SUPFAM" id="SSF51735">
    <property type="entry name" value="NAD(P)-binding Rossmann-fold domains"/>
    <property type="match status" value="1"/>
</dbReference>
<accession>A0A2S5GAJ5</accession>
<dbReference type="CDD" id="cd05243">
    <property type="entry name" value="SDR_a5"/>
    <property type="match status" value="1"/>
</dbReference>
<protein>
    <submittedName>
        <fullName evidence="2">NAD-dependent dehydratase</fullName>
    </submittedName>
</protein>
<dbReference type="InterPro" id="IPR036291">
    <property type="entry name" value="NAD(P)-bd_dom_sf"/>
</dbReference>
<dbReference type="EMBL" id="PREZ01000004">
    <property type="protein sequence ID" value="PPA70016.1"/>
    <property type="molecule type" value="Genomic_DNA"/>
</dbReference>
<proteinExistence type="predicted"/>
<reference evidence="2 3" key="1">
    <citation type="submission" date="2018-02" db="EMBL/GenBank/DDBJ databases">
        <title>Jeotgalibacillus proteolyticum sp. nov. a protease producing bacterium isolated from ocean sediments of Laizhou Bay.</title>
        <authorList>
            <person name="Li Y."/>
        </authorList>
    </citation>
    <scope>NUCLEOTIDE SEQUENCE [LARGE SCALE GENOMIC DNA]</scope>
    <source>
        <strain evidence="2 3">22-7</strain>
    </source>
</reference>
<sequence>MHVLVIGANGTTGSMVVEKLAKSEQHLVRAMIRKTEQASKMEELGARPIIADLENEFDYVMEDVNAVIFAAGSGPDTGPDKTTSVDEQGAIKAIDYAKEKGIERFILLSSIGADDPSIASDNESFHHYLKSKHNADVHLMNSGLNYTIIRPVGLEDKPATGKITASKSLANHKGSITREDVATVLVESLLIEGLQNMTIEIQNSDDSEIKPALEHL</sequence>
<dbReference type="OrthoDB" id="9803892at2"/>
<gene>
    <name evidence="2" type="ORF">C4B60_10495</name>
</gene>
<dbReference type="RefSeq" id="WP_104057966.1">
    <property type="nucleotide sequence ID" value="NZ_PREZ01000004.1"/>
</dbReference>
<dbReference type="AlphaFoldDB" id="A0A2S5GAJ5"/>
<dbReference type="Proteomes" id="UP000239047">
    <property type="component" value="Unassembled WGS sequence"/>
</dbReference>
<dbReference type="InterPro" id="IPR016040">
    <property type="entry name" value="NAD(P)-bd_dom"/>
</dbReference>
<evidence type="ECO:0000313" key="3">
    <source>
        <dbReference type="Proteomes" id="UP000239047"/>
    </source>
</evidence>
<dbReference type="Pfam" id="PF13460">
    <property type="entry name" value="NAD_binding_10"/>
    <property type="match status" value="1"/>
</dbReference>